<keyword evidence="14" id="KW-0812">Transmembrane</keyword>
<reference evidence="16" key="1">
    <citation type="submission" date="2021-04" db="EMBL/GenBank/DDBJ databases">
        <authorList>
            <person name="Chebbi M.A.C M."/>
        </authorList>
    </citation>
    <scope>NUCLEOTIDE SEQUENCE</scope>
</reference>
<dbReference type="AlphaFoldDB" id="A0A8J2EBI0"/>
<feature type="binding site" evidence="12">
    <location>
        <position position="93"/>
    </location>
    <ligand>
        <name>FAD</name>
        <dbReference type="ChEBI" id="CHEBI:57692"/>
    </ligand>
</feature>
<dbReference type="Gene3D" id="3.40.50.80">
    <property type="entry name" value="Nucleotide-binding domain of ferredoxin-NADP reductase (FNR) module"/>
    <property type="match status" value="1"/>
</dbReference>
<keyword evidence="11" id="KW-0753">Steroid metabolism</keyword>
<comment type="catalytic activity">
    <reaction evidence="13">
        <text>2 Fe(III)-[cytochrome b5] + NADH = 2 Fe(II)-[cytochrome b5] + NAD(+) + H(+)</text>
        <dbReference type="Rhea" id="RHEA:46680"/>
        <dbReference type="Rhea" id="RHEA-COMP:10438"/>
        <dbReference type="Rhea" id="RHEA-COMP:10439"/>
        <dbReference type="ChEBI" id="CHEBI:15378"/>
        <dbReference type="ChEBI" id="CHEBI:29033"/>
        <dbReference type="ChEBI" id="CHEBI:29034"/>
        <dbReference type="ChEBI" id="CHEBI:57540"/>
        <dbReference type="ChEBI" id="CHEBI:57945"/>
        <dbReference type="EC" id="1.6.2.2"/>
    </reaction>
</comment>
<sequence length="301" mass="34110">MMKNQVLMVVGAVGTLIIGGTIHYLLRRKKRVPVLLENPSKKYSLPLIEKEIINHDTRRYRFGLPSTHVLGLPVGSYVILTAEINGQPVRHAYTPVSDDNDFGFVDLIVKVYFKNVHPKFPEGGRLTQYLDEMKIGDTIDFEGPGGRLIYHGNGKFAIRLSKTDPVQHFYNFKKVVMLAGGSGIAPMLQLIRAIAKNPSDSTQVSLLFANQMEKDILMREELEQVIKDRPEQFKLWYTLDTADANWKYSTGYITADMIKEHMFPPAEDTIVLMCGPKPMISVACTPNLDKLGYDNKLRFIY</sequence>
<keyword evidence="7 13" id="KW-0560">Oxidoreductase</keyword>
<feature type="binding site" evidence="12">
    <location>
        <position position="108"/>
    </location>
    <ligand>
        <name>FAD</name>
        <dbReference type="ChEBI" id="CHEBI:57692"/>
    </ligand>
</feature>
<dbReference type="EMBL" id="CAJNRD030001116">
    <property type="protein sequence ID" value="CAG5074843.1"/>
    <property type="molecule type" value="Genomic_DNA"/>
</dbReference>
<evidence type="ECO:0000256" key="12">
    <source>
        <dbReference type="PIRSR" id="PIRSR601834-1"/>
    </source>
</evidence>
<evidence type="ECO:0000256" key="14">
    <source>
        <dbReference type="SAM" id="Phobius"/>
    </source>
</evidence>
<name>A0A8J2EBI0_COTCN</name>
<evidence type="ECO:0000256" key="13">
    <source>
        <dbReference type="RuleBase" id="RU361226"/>
    </source>
</evidence>
<keyword evidence="6" id="KW-0443">Lipid metabolism</keyword>
<dbReference type="PROSITE" id="PS51384">
    <property type="entry name" value="FAD_FR"/>
    <property type="match status" value="1"/>
</dbReference>
<feature type="transmembrane region" description="Helical" evidence="14">
    <location>
        <begin position="6"/>
        <end position="26"/>
    </location>
</feature>
<dbReference type="InterPro" id="IPR001433">
    <property type="entry name" value="OxRdtase_FAD/NAD-bd"/>
</dbReference>
<dbReference type="Pfam" id="PF00970">
    <property type="entry name" value="FAD_binding_6"/>
    <property type="match status" value="1"/>
</dbReference>
<dbReference type="InterPro" id="IPR017938">
    <property type="entry name" value="Riboflavin_synthase-like_b-brl"/>
</dbReference>
<dbReference type="InterPro" id="IPR039261">
    <property type="entry name" value="FNR_nucleotide-bd"/>
</dbReference>
<dbReference type="PRINTS" id="PR00406">
    <property type="entry name" value="CYTB5RDTASE"/>
</dbReference>
<dbReference type="SUPFAM" id="SSF63380">
    <property type="entry name" value="Riboflavin synthase domain-like"/>
    <property type="match status" value="1"/>
</dbReference>
<evidence type="ECO:0000256" key="4">
    <source>
        <dbReference type="ARBA" id="ARBA00022630"/>
    </source>
</evidence>
<dbReference type="GO" id="GO:0016126">
    <property type="term" value="P:sterol biosynthetic process"/>
    <property type="evidence" value="ECO:0007669"/>
    <property type="project" value="UniProtKB-KW"/>
</dbReference>
<dbReference type="PANTHER" id="PTHR19370:SF185">
    <property type="entry name" value="NADH-CYTOCHROME B5 REDUCTASE"/>
    <property type="match status" value="1"/>
</dbReference>
<dbReference type="PRINTS" id="PR00371">
    <property type="entry name" value="FPNCR"/>
</dbReference>
<evidence type="ECO:0000256" key="11">
    <source>
        <dbReference type="ARBA" id="ARBA00023221"/>
    </source>
</evidence>
<dbReference type="Proteomes" id="UP000786811">
    <property type="component" value="Unassembled WGS sequence"/>
</dbReference>
<evidence type="ECO:0000256" key="9">
    <source>
        <dbReference type="ARBA" id="ARBA00023027"/>
    </source>
</evidence>
<organism evidence="16 17">
    <name type="scientific">Cotesia congregata</name>
    <name type="common">Parasitoid wasp</name>
    <name type="synonym">Apanteles congregatus</name>
    <dbReference type="NCBI Taxonomy" id="51543"/>
    <lineage>
        <taxon>Eukaryota</taxon>
        <taxon>Metazoa</taxon>
        <taxon>Ecdysozoa</taxon>
        <taxon>Arthropoda</taxon>
        <taxon>Hexapoda</taxon>
        <taxon>Insecta</taxon>
        <taxon>Pterygota</taxon>
        <taxon>Neoptera</taxon>
        <taxon>Endopterygota</taxon>
        <taxon>Hymenoptera</taxon>
        <taxon>Apocrita</taxon>
        <taxon>Ichneumonoidea</taxon>
        <taxon>Braconidae</taxon>
        <taxon>Microgastrinae</taxon>
        <taxon>Cotesia</taxon>
    </lineage>
</organism>
<evidence type="ECO:0000256" key="1">
    <source>
        <dbReference type="ARBA" id="ARBA00001974"/>
    </source>
</evidence>
<dbReference type="EC" id="1.6.2.2" evidence="13"/>
<evidence type="ECO:0000256" key="6">
    <source>
        <dbReference type="ARBA" id="ARBA00022955"/>
    </source>
</evidence>
<keyword evidence="14" id="KW-0472">Membrane</keyword>
<dbReference type="Gene3D" id="2.40.30.10">
    <property type="entry name" value="Translation factors"/>
    <property type="match status" value="1"/>
</dbReference>
<dbReference type="InterPro" id="IPR008333">
    <property type="entry name" value="Cbr1-like_FAD-bd_dom"/>
</dbReference>
<dbReference type="CDD" id="cd06183">
    <property type="entry name" value="cyt_b5_reduct_like"/>
    <property type="match status" value="1"/>
</dbReference>
<dbReference type="PANTHER" id="PTHR19370">
    <property type="entry name" value="NADH-CYTOCHROME B5 REDUCTASE"/>
    <property type="match status" value="1"/>
</dbReference>
<dbReference type="FunFam" id="3.40.50.80:FF:000005">
    <property type="entry name" value="NADH-cytochrome b5 reductase"/>
    <property type="match status" value="1"/>
</dbReference>
<keyword evidence="10" id="KW-1207">Sterol metabolism</keyword>
<dbReference type="OrthoDB" id="432685at2759"/>
<dbReference type="InterPro" id="IPR001834">
    <property type="entry name" value="CBR-like"/>
</dbReference>
<keyword evidence="14" id="KW-1133">Transmembrane helix</keyword>
<gene>
    <name evidence="16" type="ORF">HICCMSTLAB_LOCUS1076</name>
</gene>
<evidence type="ECO:0000256" key="5">
    <source>
        <dbReference type="ARBA" id="ARBA00022827"/>
    </source>
</evidence>
<evidence type="ECO:0000256" key="7">
    <source>
        <dbReference type="ARBA" id="ARBA00023002"/>
    </source>
</evidence>
<keyword evidence="6" id="KW-0752">Steroid biosynthesis</keyword>
<evidence type="ECO:0000256" key="8">
    <source>
        <dbReference type="ARBA" id="ARBA00023011"/>
    </source>
</evidence>
<evidence type="ECO:0000259" key="15">
    <source>
        <dbReference type="PROSITE" id="PS51384"/>
    </source>
</evidence>
<protein>
    <recommendedName>
        <fullName evidence="13">NADH-cytochrome b5 reductase</fullName>
        <ecNumber evidence="13">1.6.2.2</ecNumber>
    </recommendedName>
</protein>
<evidence type="ECO:0000256" key="10">
    <source>
        <dbReference type="ARBA" id="ARBA00023166"/>
    </source>
</evidence>
<dbReference type="InterPro" id="IPR017927">
    <property type="entry name" value="FAD-bd_FR_type"/>
</dbReference>
<keyword evidence="4 12" id="KW-0285">Flavoprotein</keyword>
<evidence type="ECO:0000313" key="17">
    <source>
        <dbReference type="Proteomes" id="UP000786811"/>
    </source>
</evidence>
<comment type="cofactor">
    <cofactor evidence="1 12 13">
        <name>FAD</name>
        <dbReference type="ChEBI" id="CHEBI:57692"/>
    </cofactor>
</comment>
<dbReference type="GO" id="GO:0090524">
    <property type="term" value="F:cytochrome-b5 reductase activity, acting on NADH"/>
    <property type="evidence" value="ECO:0007669"/>
    <property type="project" value="UniProtKB-EC"/>
</dbReference>
<proteinExistence type="inferred from homology"/>
<dbReference type="GO" id="GO:0005739">
    <property type="term" value="C:mitochondrion"/>
    <property type="evidence" value="ECO:0007669"/>
    <property type="project" value="TreeGrafter"/>
</dbReference>
<evidence type="ECO:0000313" key="16">
    <source>
        <dbReference type="EMBL" id="CAG5074843.1"/>
    </source>
</evidence>
<keyword evidence="9 13" id="KW-0520">NAD</keyword>
<comment type="similarity">
    <text evidence="2 13">Belongs to the flavoprotein pyridine nucleotide cytochrome reductase family.</text>
</comment>
<dbReference type="Pfam" id="PF00175">
    <property type="entry name" value="NAD_binding_1"/>
    <property type="match status" value="1"/>
</dbReference>
<keyword evidence="8" id="KW-0756">Sterol biosynthesis</keyword>
<dbReference type="SUPFAM" id="SSF52343">
    <property type="entry name" value="Ferredoxin reductase-like, C-terminal NADP-linked domain"/>
    <property type="match status" value="1"/>
</dbReference>
<keyword evidence="5 12" id="KW-0274">FAD</keyword>
<comment type="caution">
    <text evidence="16">The sequence shown here is derived from an EMBL/GenBank/DDBJ whole genome shotgun (WGS) entry which is preliminary data.</text>
</comment>
<keyword evidence="3" id="KW-0444">Lipid biosynthesis</keyword>
<evidence type="ECO:0000256" key="2">
    <source>
        <dbReference type="ARBA" id="ARBA00006105"/>
    </source>
</evidence>
<feature type="binding site" evidence="12">
    <location>
        <position position="113"/>
    </location>
    <ligand>
        <name>FAD</name>
        <dbReference type="ChEBI" id="CHEBI:57692"/>
    </ligand>
</feature>
<evidence type="ECO:0000256" key="3">
    <source>
        <dbReference type="ARBA" id="ARBA00022516"/>
    </source>
</evidence>
<feature type="binding site" evidence="12">
    <location>
        <position position="110"/>
    </location>
    <ligand>
        <name>FAD</name>
        <dbReference type="ChEBI" id="CHEBI:57692"/>
    </ligand>
</feature>
<dbReference type="FunFam" id="2.40.30.10:FF:000021">
    <property type="entry name" value="NADH-cytochrome b5 reductase"/>
    <property type="match status" value="1"/>
</dbReference>
<dbReference type="GO" id="GO:0071949">
    <property type="term" value="F:FAD binding"/>
    <property type="evidence" value="ECO:0007669"/>
    <property type="project" value="TreeGrafter"/>
</dbReference>
<feature type="domain" description="FAD-binding FR-type" evidence="15">
    <location>
        <begin position="40"/>
        <end position="151"/>
    </location>
</feature>
<keyword evidence="17" id="KW-1185">Reference proteome</keyword>
<dbReference type="InterPro" id="IPR001709">
    <property type="entry name" value="Flavoprot_Pyr_Nucl_cyt_Rdtase"/>
</dbReference>
<accession>A0A8J2EBI0</accession>